<dbReference type="Proteomes" id="UP001597478">
    <property type="component" value="Unassembled WGS sequence"/>
</dbReference>
<reference evidence="3" key="1">
    <citation type="journal article" date="2019" name="Int. J. Syst. Evol. Microbiol.">
        <title>The Global Catalogue of Microorganisms (GCM) 10K type strain sequencing project: providing services to taxonomists for standard genome sequencing and annotation.</title>
        <authorList>
            <consortium name="The Broad Institute Genomics Platform"/>
            <consortium name="The Broad Institute Genome Sequencing Center for Infectious Disease"/>
            <person name="Wu L."/>
            <person name="Ma J."/>
        </authorList>
    </citation>
    <scope>NUCLEOTIDE SEQUENCE [LARGE SCALE GENOMIC DNA]</scope>
    <source>
        <strain evidence="3">IBRC-M 10906</strain>
    </source>
</reference>
<dbReference type="InterPro" id="IPR010982">
    <property type="entry name" value="Lambda_DNA-bd_dom_sf"/>
</dbReference>
<keyword evidence="3" id="KW-1185">Reference proteome</keyword>
<sequence length="312" mass="34692">MTFSGDAVRAARQRRGDALVEPGKTAVRRAVGRELKRMRNAKGINLKKAAESTGETGDKALMQVERGRNLPQLADVDALLSAYGHRDQLPHFETVLRRADRRRNWKDWWETRFAPDAVPEQTKLLLSCEASAVALRLYQPQFVPDLFQTPDYTETLLRAARPSAPDDEVRMWCALLAGRQEIVLDREEPPAVHCVLDEAVLRRRVGGPGVLAAQLARLAHLARQPHVDIRVLPDDAGAHAGTGGGFTRIELLPELPTYPGIVHLRTAADEVYYEEPEDIAPFDEVWRLVVERALPADESLALIDESAGALAR</sequence>
<dbReference type="InterPro" id="IPR001387">
    <property type="entry name" value="Cro/C1-type_HTH"/>
</dbReference>
<name>A0ABW5WC41_9PSEU</name>
<organism evidence="2 3">
    <name type="scientific">Prauserella oleivorans</name>
    <dbReference type="NCBI Taxonomy" id="1478153"/>
    <lineage>
        <taxon>Bacteria</taxon>
        <taxon>Bacillati</taxon>
        <taxon>Actinomycetota</taxon>
        <taxon>Actinomycetes</taxon>
        <taxon>Pseudonocardiales</taxon>
        <taxon>Pseudonocardiaceae</taxon>
        <taxon>Prauserella</taxon>
    </lineage>
</organism>
<dbReference type="InterPro" id="IPR043917">
    <property type="entry name" value="DUF5753"/>
</dbReference>
<dbReference type="CDD" id="cd00093">
    <property type="entry name" value="HTH_XRE"/>
    <property type="match status" value="1"/>
</dbReference>
<evidence type="ECO:0000259" key="1">
    <source>
        <dbReference type="Pfam" id="PF19054"/>
    </source>
</evidence>
<feature type="domain" description="DUF5753" evidence="1">
    <location>
        <begin position="124"/>
        <end position="305"/>
    </location>
</feature>
<accession>A0ABW5WC41</accession>
<dbReference type="Gene3D" id="1.10.260.40">
    <property type="entry name" value="lambda repressor-like DNA-binding domains"/>
    <property type="match status" value="1"/>
</dbReference>
<evidence type="ECO:0000313" key="3">
    <source>
        <dbReference type="Proteomes" id="UP001597478"/>
    </source>
</evidence>
<evidence type="ECO:0000313" key="2">
    <source>
        <dbReference type="EMBL" id="MFD2800600.1"/>
    </source>
</evidence>
<dbReference type="RefSeq" id="WP_377392284.1">
    <property type="nucleotide sequence ID" value="NZ_JBHSAN010000028.1"/>
</dbReference>
<dbReference type="SUPFAM" id="SSF47413">
    <property type="entry name" value="lambda repressor-like DNA-binding domains"/>
    <property type="match status" value="1"/>
</dbReference>
<proteinExistence type="predicted"/>
<comment type="caution">
    <text evidence="2">The sequence shown here is derived from an EMBL/GenBank/DDBJ whole genome shotgun (WGS) entry which is preliminary data.</text>
</comment>
<dbReference type="EMBL" id="JBHUOF010000019">
    <property type="protein sequence ID" value="MFD2800600.1"/>
    <property type="molecule type" value="Genomic_DNA"/>
</dbReference>
<dbReference type="Pfam" id="PF13560">
    <property type="entry name" value="HTH_31"/>
    <property type="match status" value="1"/>
</dbReference>
<gene>
    <name evidence="2" type="ORF">ACFS2C_14480</name>
</gene>
<protein>
    <submittedName>
        <fullName evidence="2">Helix-turn-helix domain-containing protein</fullName>
    </submittedName>
</protein>
<dbReference type="Pfam" id="PF19054">
    <property type="entry name" value="DUF5753"/>
    <property type="match status" value="1"/>
</dbReference>